<name>A0ABV6JZ46_9PROT</name>
<keyword evidence="2" id="KW-0560">Oxidoreductase</keyword>
<proteinExistence type="inferred from homology"/>
<feature type="domain" description="NAD-dependent epimerase/dehydratase" evidence="5">
    <location>
        <begin position="1"/>
        <end position="160"/>
    </location>
</feature>
<accession>A0ABV6JZ46</accession>
<dbReference type="PANTHER" id="PTHR43103:SF5">
    <property type="entry name" value="4-EPIMERASE, PUTATIVE (AFU_ORTHOLOGUE AFUA_7G00360)-RELATED"/>
    <property type="match status" value="1"/>
</dbReference>
<feature type="region of interest" description="Disordered" evidence="4">
    <location>
        <begin position="214"/>
        <end position="247"/>
    </location>
</feature>
<evidence type="ECO:0000256" key="4">
    <source>
        <dbReference type="SAM" id="MobiDB-lite"/>
    </source>
</evidence>
<evidence type="ECO:0000259" key="5">
    <source>
        <dbReference type="Pfam" id="PF01370"/>
    </source>
</evidence>
<dbReference type="Proteomes" id="UP001589865">
    <property type="component" value="Unassembled WGS sequence"/>
</dbReference>
<comment type="similarity">
    <text evidence="1">Belongs to the NAD(P)-dependent epimerase/dehydratase family.</text>
</comment>
<keyword evidence="7" id="KW-1185">Reference proteome</keyword>
<protein>
    <submittedName>
        <fullName evidence="6">NAD-dependent epimerase/dehydratase family protein</fullName>
    </submittedName>
</protein>
<dbReference type="SUPFAM" id="SSF51735">
    <property type="entry name" value="NAD(P)-binding Rossmann-fold domains"/>
    <property type="match status" value="1"/>
</dbReference>
<reference evidence="6 7" key="1">
    <citation type="submission" date="2024-09" db="EMBL/GenBank/DDBJ databases">
        <authorList>
            <person name="Sun Q."/>
            <person name="Mori K."/>
        </authorList>
    </citation>
    <scope>NUCLEOTIDE SEQUENCE [LARGE SCALE GENOMIC DNA]</scope>
    <source>
        <strain evidence="6 7">TBRC 5777</strain>
    </source>
</reference>
<keyword evidence="3" id="KW-0520">NAD</keyword>
<evidence type="ECO:0000256" key="2">
    <source>
        <dbReference type="ARBA" id="ARBA00023002"/>
    </source>
</evidence>
<sequence>MLITGAAGRIGRSLCDLLPRTGRQLRLFDLHPPAPVAPDDEAVTGDMLDPATLAAAMAGCDAVVHLAGDKRAFDDDHASVLRLNCEGAQAVFEAARRAGVRRFVYASSHYAMGEYPIGSPVPPDAPPRPDGLYGASKVFGEALGQFHADVHGMAVVSIRIGAFQDRPSTPRQLVVWISPRDMAALVDRALSAEITGHLAVYGYSNNPANPTRDPGWARLGYAPQDSAASDDLVPPAPATRLGGRAPP</sequence>
<dbReference type="EMBL" id="JBHLUN010000036">
    <property type="protein sequence ID" value="MFC0411015.1"/>
    <property type="molecule type" value="Genomic_DNA"/>
</dbReference>
<evidence type="ECO:0000256" key="3">
    <source>
        <dbReference type="ARBA" id="ARBA00023027"/>
    </source>
</evidence>
<dbReference type="InterPro" id="IPR001509">
    <property type="entry name" value="Epimerase_deHydtase"/>
</dbReference>
<organism evidence="6 7">
    <name type="scientific">Roseomonas elaeocarpi</name>
    <dbReference type="NCBI Taxonomy" id="907779"/>
    <lineage>
        <taxon>Bacteria</taxon>
        <taxon>Pseudomonadati</taxon>
        <taxon>Pseudomonadota</taxon>
        <taxon>Alphaproteobacteria</taxon>
        <taxon>Acetobacterales</taxon>
        <taxon>Roseomonadaceae</taxon>
        <taxon>Roseomonas</taxon>
    </lineage>
</organism>
<evidence type="ECO:0000313" key="6">
    <source>
        <dbReference type="EMBL" id="MFC0411015.1"/>
    </source>
</evidence>
<dbReference type="Pfam" id="PF01370">
    <property type="entry name" value="Epimerase"/>
    <property type="match status" value="1"/>
</dbReference>
<evidence type="ECO:0000313" key="7">
    <source>
        <dbReference type="Proteomes" id="UP001589865"/>
    </source>
</evidence>
<dbReference type="Gene3D" id="3.40.50.720">
    <property type="entry name" value="NAD(P)-binding Rossmann-like Domain"/>
    <property type="match status" value="1"/>
</dbReference>
<evidence type="ECO:0000256" key="1">
    <source>
        <dbReference type="ARBA" id="ARBA00007637"/>
    </source>
</evidence>
<comment type="caution">
    <text evidence="6">The sequence shown here is derived from an EMBL/GenBank/DDBJ whole genome shotgun (WGS) entry which is preliminary data.</text>
</comment>
<dbReference type="InterPro" id="IPR036291">
    <property type="entry name" value="NAD(P)-bd_dom_sf"/>
</dbReference>
<dbReference type="RefSeq" id="WP_377046803.1">
    <property type="nucleotide sequence ID" value="NZ_JBHLUN010000036.1"/>
</dbReference>
<dbReference type="PANTHER" id="PTHR43103">
    <property type="entry name" value="NUCLEOSIDE-DIPHOSPHATE-SUGAR EPIMERASE"/>
    <property type="match status" value="1"/>
</dbReference>
<gene>
    <name evidence="6" type="ORF">ACFFGY_22445</name>
</gene>